<reference evidence="12" key="1">
    <citation type="submission" date="2020-10" db="EMBL/GenBank/DDBJ databases">
        <authorList>
            <person name="Gilroy R."/>
        </authorList>
    </citation>
    <scope>NUCLEOTIDE SEQUENCE</scope>
    <source>
        <strain evidence="12">3924</strain>
    </source>
</reference>
<keyword evidence="4" id="KW-0547">Nucleotide-binding</keyword>
<comment type="function">
    <text evidence="1 9">May be involved in recombinational repair of damaged DNA.</text>
</comment>
<dbReference type="GO" id="GO:0006281">
    <property type="term" value="P:DNA repair"/>
    <property type="evidence" value="ECO:0007669"/>
    <property type="project" value="UniProtKB-KW"/>
</dbReference>
<feature type="domain" description="RecF/RecN/SMC N-terminal" evidence="11">
    <location>
        <begin position="2"/>
        <end position="507"/>
    </location>
</feature>
<evidence type="ECO:0000313" key="12">
    <source>
        <dbReference type="EMBL" id="MBO8440721.1"/>
    </source>
</evidence>
<evidence type="ECO:0000256" key="5">
    <source>
        <dbReference type="ARBA" id="ARBA00022763"/>
    </source>
</evidence>
<sequence length="551" mass="61463">MLRHIDIRHYALIDHLDMELAQGFTVITGETGAGKSIIMGALGLLMGQRADAKSIRAGETKCVVEARFDIAAYGLAPLFEELDLDYDDETVVRREIHSNGKSRAFVNDTPVSLSQLKSLAPHLIDIHSQHQNLLLNDSSFQLKVVDAIARSHDELSRYAACYGEYMRVIRELESLRRQAQKALEERDFAQFQYDQLSEAALSATEQEELETELDRLNHAEEVKSELSAISARFDSDEYGLLQSLKEALSSVRRIARYIDEGETLAARVESSLIELRDLGSEFGAMYNDLEFDPERKRQIEERLDLIYTLEQKHRVKSVAELIALQEEFEAKLQRMDEYDSEIEELARQADALHAELEAAASALSEKRRAVTGEIEDALVERLSYLGMPNASCRVEVAETEGYTSTGRDCVSFLFSANRNTALRPIADIASGGEISRVMLCIKALIASKSELPTIVLDEIDTGVSGEVANRMGEMMRQMAEHMQVITITHLPQIAARGAAHFKVYKADTEEGTTSNIRLLTPEGRLMEIAEMLSGKNPSESAIANARELMGA</sequence>
<dbReference type="PANTHER" id="PTHR11059:SF0">
    <property type="entry name" value="DNA REPAIR PROTEIN RECN"/>
    <property type="match status" value="1"/>
</dbReference>
<dbReference type="GO" id="GO:0043590">
    <property type="term" value="C:bacterial nucleoid"/>
    <property type="evidence" value="ECO:0007669"/>
    <property type="project" value="TreeGrafter"/>
</dbReference>
<evidence type="ECO:0000256" key="2">
    <source>
        <dbReference type="ARBA" id="ARBA00009441"/>
    </source>
</evidence>
<dbReference type="Proteomes" id="UP000712007">
    <property type="component" value="Unassembled WGS sequence"/>
</dbReference>
<dbReference type="GO" id="GO:0009432">
    <property type="term" value="P:SOS response"/>
    <property type="evidence" value="ECO:0007669"/>
    <property type="project" value="TreeGrafter"/>
</dbReference>
<evidence type="ECO:0000256" key="10">
    <source>
        <dbReference type="SAM" id="Coils"/>
    </source>
</evidence>
<dbReference type="SUPFAM" id="SSF52540">
    <property type="entry name" value="P-loop containing nucleoside triphosphate hydrolases"/>
    <property type="match status" value="1"/>
</dbReference>
<keyword evidence="10" id="KW-0175">Coiled coil</keyword>
<keyword evidence="7 9" id="KW-0234">DNA repair</keyword>
<dbReference type="AlphaFoldDB" id="A0A940DLL5"/>
<dbReference type="Pfam" id="PF02463">
    <property type="entry name" value="SMC_N"/>
    <property type="match status" value="1"/>
</dbReference>
<dbReference type="EMBL" id="JADIMV010000148">
    <property type="protein sequence ID" value="MBO8440721.1"/>
    <property type="molecule type" value="Genomic_DNA"/>
</dbReference>
<dbReference type="NCBIfam" id="TIGR00634">
    <property type="entry name" value="recN"/>
    <property type="match status" value="1"/>
</dbReference>
<dbReference type="PIRSF" id="PIRSF003128">
    <property type="entry name" value="RecN"/>
    <property type="match status" value="1"/>
</dbReference>
<dbReference type="InterPro" id="IPR003395">
    <property type="entry name" value="RecF/RecN/SMC_N"/>
</dbReference>
<name>A0A940DLL5_9BACT</name>
<keyword evidence="5 9" id="KW-0227">DNA damage</keyword>
<gene>
    <name evidence="12" type="primary">recN</name>
    <name evidence="12" type="ORF">IAC51_08760</name>
</gene>
<dbReference type="GO" id="GO:0006310">
    <property type="term" value="P:DNA recombination"/>
    <property type="evidence" value="ECO:0007669"/>
    <property type="project" value="InterPro"/>
</dbReference>
<dbReference type="CDD" id="cd03241">
    <property type="entry name" value="ABC_RecN"/>
    <property type="match status" value="2"/>
</dbReference>
<dbReference type="InterPro" id="IPR004604">
    <property type="entry name" value="DNA_recomb/repair_RecN"/>
</dbReference>
<evidence type="ECO:0000313" key="13">
    <source>
        <dbReference type="Proteomes" id="UP000712007"/>
    </source>
</evidence>
<evidence type="ECO:0000256" key="7">
    <source>
        <dbReference type="ARBA" id="ARBA00023204"/>
    </source>
</evidence>
<protein>
    <recommendedName>
        <fullName evidence="3 9">DNA repair protein RecN</fullName>
    </recommendedName>
    <alternativeName>
        <fullName evidence="8 9">Recombination protein N</fullName>
    </alternativeName>
</protein>
<comment type="similarity">
    <text evidence="2 9">Belongs to the RecN family.</text>
</comment>
<dbReference type="Gene3D" id="3.40.50.300">
    <property type="entry name" value="P-loop containing nucleotide triphosphate hydrolases"/>
    <property type="match status" value="2"/>
</dbReference>
<accession>A0A940DLL5</accession>
<reference evidence="12" key="2">
    <citation type="journal article" date="2021" name="PeerJ">
        <title>Extensive microbial diversity within the chicken gut microbiome revealed by metagenomics and culture.</title>
        <authorList>
            <person name="Gilroy R."/>
            <person name="Ravi A."/>
            <person name="Getino M."/>
            <person name="Pursley I."/>
            <person name="Horton D.L."/>
            <person name="Alikhan N.F."/>
            <person name="Baker D."/>
            <person name="Gharbi K."/>
            <person name="Hall N."/>
            <person name="Watson M."/>
            <person name="Adriaenssens E.M."/>
            <person name="Foster-Nyarko E."/>
            <person name="Jarju S."/>
            <person name="Secka A."/>
            <person name="Antonio M."/>
            <person name="Oren A."/>
            <person name="Chaudhuri R.R."/>
            <person name="La Ragione R."/>
            <person name="Hildebrand F."/>
            <person name="Pallen M.J."/>
        </authorList>
    </citation>
    <scope>NUCLEOTIDE SEQUENCE</scope>
    <source>
        <strain evidence="12">3924</strain>
    </source>
</reference>
<evidence type="ECO:0000256" key="9">
    <source>
        <dbReference type="PIRNR" id="PIRNR003128"/>
    </source>
</evidence>
<evidence type="ECO:0000256" key="4">
    <source>
        <dbReference type="ARBA" id="ARBA00022741"/>
    </source>
</evidence>
<organism evidence="12 13">
    <name type="scientific">Candidatus Aphodosoma intestinipullorum</name>
    <dbReference type="NCBI Taxonomy" id="2840674"/>
    <lineage>
        <taxon>Bacteria</taxon>
        <taxon>Pseudomonadati</taxon>
        <taxon>Bacteroidota</taxon>
        <taxon>Bacteroidia</taxon>
        <taxon>Bacteroidales</taxon>
        <taxon>Candidatus Aphodosoma</taxon>
    </lineage>
</organism>
<keyword evidence="6" id="KW-0067">ATP-binding</keyword>
<dbReference type="InterPro" id="IPR027417">
    <property type="entry name" value="P-loop_NTPase"/>
</dbReference>
<dbReference type="GO" id="GO:0005524">
    <property type="term" value="F:ATP binding"/>
    <property type="evidence" value="ECO:0007669"/>
    <property type="project" value="UniProtKB-KW"/>
</dbReference>
<comment type="caution">
    <text evidence="12">The sequence shown here is derived from an EMBL/GenBank/DDBJ whole genome shotgun (WGS) entry which is preliminary data.</text>
</comment>
<evidence type="ECO:0000256" key="8">
    <source>
        <dbReference type="ARBA" id="ARBA00033408"/>
    </source>
</evidence>
<evidence type="ECO:0000256" key="3">
    <source>
        <dbReference type="ARBA" id="ARBA00021315"/>
    </source>
</evidence>
<feature type="coiled-coil region" evidence="10">
    <location>
        <begin position="165"/>
        <end position="199"/>
    </location>
</feature>
<evidence type="ECO:0000256" key="6">
    <source>
        <dbReference type="ARBA" id="ARBA00022840"/>
    </source>
</evidence>
<evidence type="ECO:0000259" key="11">
    <source>
        <dbReference type="Pfam" id="PF02463"/>
    </source>
</evidence>
<proteinExistence type="inferred from homology"/>
<dbReference type="PANTHER" id="PTHR11059">
    <property type="entry name" value="DNA REPAIR PROTEIN RECN"/>
    <property type="match status" value="1"/>
</dbReference>
<dbReference type="FunFam" id="3.40.50.300:FF:000319">
    <property type="entry name" value="DNA repair protein RecN"/>
    <property type="match status" value="1"/>
</dbReference>
<evidence type="ECO:0000256" key="1">
    <source>
        <dbReference type="ARBA" id="ARBA00003618"/>
    </source>
</evidence>
<feature type="coiled-coil region" evidence="10">
    <location>
        <begin position="321"/>
        <end position="366"/>
    </location>
</feature>